<protein>
    <recommendedName>
        <fullName evidence="3">histidine kinase</fullName>
        <ecNumber evidence="3">2.7.13.3</ecNumber>
    </recommendedName>
</protein>
<dbReference type="InterPro" id="IPR036890">
    <property type="entry name" value="HATPase_C_sf"/>
</dbReference>
<dbReference type="PANTHER" id="PTHR43065:SF10">
    <property type="entry name" value="PEROXIDE STRESS-ACTIVATED HISTIDINE KINASE MAK3"/>
    <property type="match status" value="1"/>
</dbReference>
<comment type="catalytic activity">
    <reaction evidence="1">
        <text>ATP + protein L-histidine = ADP + protein N-phospho-L-histidine.</text>
        <dbReference type="EC" id="2.7.13.3"/>
    </reaction>
</comment>
<dbReference type="PROSITE" id="PS50109">
    <property type="entry name" value="HIS_KIN"/>
    <property type="match status" value="1"/>
</dbReference>
<dbReference type="InterPro" id="IPR004358">
    <property type="entry name" value="Sig_transdc_His_kin-like_C"/>
</dbReference>
<keyword evidence="10" id="KW-1133">Transmembrane helix</keyword>
<evidence type="ECO:0000313" key="13">
    <source>
        <dbReference type="EMBL" id="RXR21070.1"/>
    </source>
</evidence>
<dbReference type="Proteomes" id="UP000290283">
    <property type="component" value="Unassembled WGS sequence"/>
</dbReference>
<dbReference type="PANTHER" id="PTHR43065">
    <property type="entry name" value="SENSOR HISTIDINE KINASE"/>
    <property type="match status" value="1"/>
</dbReference>
<feature type="domain" description="Histidine kinase" evidence="11">
    <location>
        <begin position="281"/>
        <end position="490"/>
    </location>
</feature>
<proteinExistence type="predicted"/>
<dbReference type="Gene3D" id="1.10.287.130">
    <property type="match status" value="1"/>
</dbReference>
<dbReference type="PROSITE" id="PS50885">
    <property type="entry name" value="HAMP"/>
    <property type="match status" value="1"/>
</dbReference>
<evidence type="ECO:0000256" key="10">
    <source>
        <dbReference type="SAM" id="Phobius"/>
    </source>
</evidence>
<dbReference type="InterPro" id="IPR003594">
    <property type="entry name" value="HATPase_dom"/>
</dbReference>
<dbReference type="InterPro" id="IPR003661">
    <property type="entry name" value="HisK_dim/P_dom"/>
</dbReference>
<dbReference type="InterPro" id="IPR003660">
    <property type="entry name" value="HAMP_dom"/>
</dbReference>
<dbReference type="SMART" id="SM00304">
    <property type="entry name" value="HAMP"/>
    <property type="match status" value="1"/>
</dbReference>
<keyword evidence="6" id="KW-0547">Nucleotide-binding</keyword>
<dbReference type="CDD" id="cd00075">
    <property type="entry name" value="HATPase"/>
    <property type="match status" value="1"/>
</dbReference>
<keyword evidence="5" id="KW-0808">Transferase</keyword>
<dbReference type="GO" id="GO:0005524">
    <property type="term" value="F:ATP binding"/>
    <property type="evidence" value="ECO:0007669"/>
    <property type="project" value="UniProtKB-KW"/>
</dbReference>
<keyword evidence="8" id="KW-0067">ATP-binding</keyword>
<keyword evidence="10" id="KW-0472">Membrane</keyword>
<dbReference type="AlphaFoldDB" id="A0A4Q1K6B4"/>
<dbReference type="InterPro" id="IPR005467">
    <property type="entry name" value="His_kinase_dom"/>
</dbReference>
<evidence type="ECO:0000256" key="6">
    <source>
        <dbReference type="ARBA" id="ARBA00022741"/>
    </source>
</evidence>
<comment type="caution">
    <text evidence="13">The sequence shown here is derived from an EMBL/GenBank/DDBJ whole genome shotgun (WGS) entry which is preliminary data.</text>
</comment>
<keyword evidence="7" id="KW-0418">Kinase</keyword>
<organism evidence="13 14">
    <name type="scientific">Flavobacterium amnicola</name>
    <dbReference type="NCBI Taxonomy" id="2506422"/>
    <lineage>
        <taxon>Bacteria</taxon>
        <taxon>Pseudomonadati</taxon>
        <taxon>Bacteroidota</taxon>
        <taxon>Flavobacteriia</taxon>
        <taxon>Flavobacteriales</taxon>
        <taxon>Flavobacteriaceae</taxon>
        <taxon>Flavobacterium</taxon>
    </lineage>
</organism>
<evidence type="ECO:0000256" key="3">
    <source>
        <dbReference type="ARBA" id="ARBA00012438"/>
    </source>
</evidence>
<evidence type="ECO:0000256" key="4">
    <source>
        <dbReference type="ARBA" id="ARBA00022553"/>
    </source>
</evidence>
<dbReference type="EC" id="2.7.13.3" evidence="3"/>
<dbReference type="InterPro" id="IPR036097">
    <property type="entry name" value="HisK_dim/P_sf"/>
</dbReference>
<dbReference type="RefSeq" id="WP_129434583.1">
    <property type="nucleotide sequence ID" value="NZ_SBKO01000001.1"/>
</dbReference>
<dbReference type="SUPFAM" id="SSF55874">
    <property type="entry name" value="ATPase domain of HSP90 chaperone/DNA topoisomerase II/histidine kinase"/>
    <property type="match status" value="1"/>
</dbReference>
<gene>
    <name evidence="13" type="ORF">EQG63_03785</name>
</gene>
<sequence length="491" mass="56146">MNTLFTIKNWSLRVRIFLAMILVTIISSVLIALVSILHFQFESQEYHQERLLRKEMQIKQHIEYVMETTPHPLITANLASIFEGKIFEIADIHNIEIDIYDLNGRLIINSRAPRIKGQIAPLISENIIQHLKGSISNRYVSLGEAKGDTYQFSYSYLIDHVENKPIGIIRLPYKQDDSYYKNEIENFLKIFGLVYLGMIIISIWIAFYLSRYITKSLETISKRLTETSLTQKNEKIHLVTNSAEIDRLIASYNHMIDELEESANKLAIGEREGAWREMAKQVAHEIKNPLTPMRLTVQSFEMRFNPEDPNSKKKLKDFSKTLIQQIDTMSAVASAFSNFASMPAQQNETLNVVDVINLSLDIFNEDFIVFEAESPEIITKIDRTQLVRIITNLVKNAIQAIPEEQEHKTIKVLVSKSNNNAIIKVIDNGKGIAKNDFDRIFEPKFTTKTSGMGLGLAIIKNIIENYNGSITFKSELGKGTTFKVKLPIINQ</sequence>
<evidence type="ECO:0000256" key="9">
    <source>
        <dbReference type="ARBA" id="ARBA00023012"/>
    </source>
</evidence>
<keyword evidence="9" id="KW-0902">Two-component regulatory system</keyword>
<dbReference type="GO" id="GO:0016020">
    <property type="term" value="C:membrane"/>
    <property type="evidence" value="ECO:0007669"/>
    <property type="project" value="UniProtKB-SubCell"/>
</dbReference>
<evidence type="ECO:0000256" key="2">
    <source>
        <dbReference type="ARBA" id="ARBA00004370"/>
    </source>
</evidence>
<dbReference type="SUPFAM" id="SSF47384">
    <property type="entry name" value="Homodimeric domain of signal transducing histidine kinase"/>
    <property type="match status" value="1"/>
</dbReference>
<keyword evidence="14" id="KW-1185">Reference proteome</keyword>
<evidence type="ECO:0000313" key="14">
    <source>
        <dbReference type="Proteomes" id="UP000290283"/>
    </source>
</evidence>
<keyword evidence="4" id="KW-0597">Phosphoprotein</keyword>
<evidence type="ECO:0000256" key="5">
    <source>
        <dbReference type="ARBA" id="ARBA00022679"/>
    </source>
</evidence>
<feature type="transmembrane region" description="Helical" evidence="10">
    <location>
        <begin position="190"/>
        <end position="209"/>
    </location>
</feature>
<evidence type="ECO:0000256" key="1">
    <source>
        <dbReference type="ARBA" id="ARBA00000085"/>
    </source>
</evidence>
<dbReference type="SMART" id="SM00388">
    <property type="entry name" value="HisKA"/>
    <property type="match status" value="1"/>
</dbReference>
<feature type="domain" description="HAMP" evidence="12">
    <location>
        <begin position="211"/>
        <end position="264"/>
    </location>
</feature>
<evidence type="ECO:0000259" key="11">
    <source>
        <dbReference type="PROSITE" id="PS50109"/>
    </source>
</evidence>
<dbReference type="Pfam" id="PF02518">
    <property type="entry name" value="HATPase_c"/>
    <property type="match status" value="1"/>
</dbReference>
<dbReference type="EMBL" id="SBKO01000001">
    <property type="protein sequence ID" value="RXR21070.1"/>
    <property type="molecule type" value="Genomic_DNA"/>
</dbReference>
<evidence type="ECO:0000259" key="12">
    <source>
        <dbReference type="PROSITE" id="PS50885"/>
    </source>
</evidence>
<keyword evidence="10" id="KW-0812">Transmembrane</keyword>
<reference evidence="14" key="1">
    <citation type="submission" date="2019-01" db="EMBL/GenBank/DDBJ databases">
        <title>Cytophagaceae bacterium strain CAR-16.</title>
        <authorList>
            <person name="Chen W.-M."/>
        </authorList>
    </citation>
    <scope>NUCLEOTIDE SEQUENCE [LARGE SCALE GENOMIC DNA]</scope>
    <source>
        <strain evidence="14">LLJ-11</strain>
    </source>
</reference>
<name>A0A4Q1K6B4_9FLAO</name>
<evidence type="ECO:0000256" key="7">
    <source>
        <dbReference type="ARBA" id="ARBA00022777"/>
    </source>
</evidence>
<dbReference type="OrthoDB" id="9776727at2"/>
<dbReference type="PRINTS" id="PR00344">
    <property type="entry name" value="BCTRLSENSOR"/>
</dbReference>
<dbReference type="Gene3D" id="6.10.340.10">
    <property type="match status" value="1"/>
</dbReference>
<dbReference type="GO" id="GO:0000155">
    <property type="term" value="F:phosphorelay sensor kinase activity"/>
    <property type="evidence" value="ECO:0007669"/>
    <property type="project" value="InterPro"/>
</dbReference>
<feature type="transmembrane region" description="Helical" evidence="10">
    <location>
        <begin position="16"/>
        <end position="41"/>
    </location>
</feature>
<dbReference type="Pfam" id="PF00512">
    <property type="entry name" value="HisKA"/>
    <property type="match status" value="1"/>
</dbReference>
<dbReference type="Gene3D" id="3.30.565.10">
    <property type="entry name" value="Histidine kinase-like ATPase, C-terminal domain"/>
    <property type="match status" value="1"/>
</dbReference>
<evidence type="ECO:0000256" key="8">
    <source>
        <dbReference type="ARBA" id="ARBA00022840"/>
    </source>
</evidence>
<dbReference type="CDD" id="cd00082">
    <property type="entry name" value="HisKA"/>
    <property type="match status" value="1"/>
</dbReference>
<comment type="subcellular location">
    <subcellularLocation>
        <location evidence="2">Membrane</location>
    </subcellularLocation>
</comment>
<accession>A0A4Q1K6B4</accession>
<dbReference type="SMART" id="SM00387">
    <property type="entry name" value="HATPase_c"/>
    <property type="match status" value="1"/>
</dbReference>